<gene>
    <name evidence="1" type="ORF">PQG83_07375</name>
</gene>
<reference evidence="1 2" key="1">
    <citation type="submission" date="2023-01" db="EMBL/GenBank/DDBJ databases">
        <title>Cultivation and genomic characterization of new, ubiquitous marine nitrite-oxidizing bacteria from the Nitrospirales.</title>
        <authorList>
            <person name="Mueller A.J."/>
            <person name="Daebeler A."/>
            <person name="Herbold C.W."/>
            <person name="Kirkegaard R.H."/>
            <person name="Daims H."/>
        </authorList>
    </citation>
    <scope>NUCLEOTIDE SEQUENCE [LARGE SCALE GENOMIC DNA]</scope>
    <source>
        <strain evidence="1 2">DK</strain>
    </source>
</reference>
<dbReference type="Pfam" id="PF11769">
    <property type="entry name" value="DUF3313"/>
    <property type="match status" value="1"/>
</dbReference>
<proteinExistence type="predicted"/>
<evidence type="ECO:0000313" key="1">
    <source>
        <dbReference type="EMBL" id="WNM63565.1"/>
    </source>
</evidence>
<accession>A0AA96GN83</accession>
<evidence type="ECO:0000313" key="2">
    <source>
        <dbReference type="Proteomes" id="UP001302494"/>
    </source>
</evidence>
<keyword evidence="2" id="KW-1185">Reference proteome</keyword>
<dbReference type="KEGG" id="nneo:PQG83_07375"/>
<dbReference type="AlphaFoldDB" id="A0AA96GN83"/>
<protein>
    <submittedName>
        <fullName evidence="1">DUF3313 domain-containing protein</fullName>
    </submittedName>
</protein>
<dbReference type="EMBL" id="CP116968">
    <property type="protein sequence ID" value="WNM63565.1"/>
    <property type="molecule type" value="Genomic_DNA"/>
</dbReference>
<dbReference type="InterPro" id="IPR021747">
    <property type="entry name" value="DUF3313"/>
</dbReference>
<name>A0AA96GN83_9BACT</name>
<dbReference type="RefSeq" id="WP_312748254.1">
    <property type="nucleotide sequence ID" value="NZ_CP116968.1"/>
</dbReference>
<organism evidence="1 2">
    <name type="scientific">Candidatus Nitrospira neomarina</name>
    <dbReference type="NCBI Taxonomy" id="3020899"/>
    <lineage>
        <taxon>Bacteria</taxon>
        <taxon>Pseudomonadati</taxon>
        <taxon>Nitrospirota</taxon>
        <taxon>Nitrospiria</taxon>
        <taxon>Nitrospirales</taxon>
        <taxon>Nitrospiraceae</taxon>
        <taxon>Nitrospira</taxon>
    </lineage>
</organism>
<dbReference type="Proteomes" id="UP001302494">
    <property type="component" value="Chromosome"/>
</dbReference>
<sequence length="262" mass="29411">MRPRYGLYGVDGIYSSTFDLEKIEDTVIHTFPQIHRLSMLLCVIVSLSGCTPKIEPLNFSGFLTDYTSLRPSPDDSGAWSYRKPGVNFKGYDHIILDPLVIWPSQHSEYGGLDALTAWKLALGFQDSMSRALAGGYVIVKDPGPGVLRLRAALTDVLLERPVVSTPDHILPLANDLLIQASEKISGMNALEGEAAIEVEILDTQSQERLVAYVEKRMSSEVLLTRDKDSLGPVLEIFDYWGKKLRQRLDEERGLREYRKDIQ</sequence>